<evidence type="ECO:0000313" key="11">
    <source>
        <dbReference type="EMBL" id="NBG64622.1"/>
    </source>
</evidence>
<dbReference type="CDD" id="cd07570">
    <property type="entry name" value="GAT_Gln-NAD-synth"/>
    <property type="match status" value="1"/>
</dbReference>
<feature type="domain" description="CN hydrolase" evidence="10">
    <location>
        <begin position="1"/>
        <end position="252"/>
    </location>
</feature>
<feature type="binding site" evidence="7">
    <location>
        <begin position="291"/>
        <end position="298"/>
    </location>
    <ligand>
        <name>ATP</name>
        <dbReference type="ChEBI" id="CHEBI:30616"/>
    </ligand>
</feature>
<evidence type="ECO:0000259" key="10">
    <source>
        <dbReference type="PROSITE" id="PS50263"/>
    </source>
</evidence>
<keyword evidence="12" id="KW-1185">Reference proteome</keyword>
<protein>
    <recommendedName>
        <fullName evidence="7 8">Glutamine-dependent NAD(+) synthetase</fullName>
        <ecNumber evidence="7 8">6.3.5.1</ecNumber>
    </recommendedName>
    <alternativeName>
        <fullName evidence="7 8">NAD(+) synthase [glutamine-hydrolyzing]</fullName>
    </alternativeName>
</protein>
<dbReference type="PANTHER" id="PTHR23090:SF9">
    <property type="entry name" value="GLUTAMINE-DEPENDENT NAD(+) SYNTHETASE"/>
    <property type="match status" value="1"/>
</dbReference>
<feature type="binding site" evidence="7">
    <location>
        <position position="374"/>
    </location>
    <ligand>
        <name>deamido-NAD(+)</name>
        <dbReference type="ChEBI" id="CHEBI:58437"/>
        <note>ligand shared between two neighboring subunits</note>
    </ligand>
</feature>
<feature type="active site" description="Nucleophile; for glutaminase activity" evidence="7">
    <location>
        <position position="148"/>
    </location>
</feature>
<dbReference type="GO" id="GO:0005524">
    <property type="term" value="F:ATP binding"/>
    <property type="evidence" value="ECO:0007669"/>
    <property type="project" value="UniProtKB-UniRule"/>
</dbReference>
<dbReference type="InterPro" id="IPR003010">
    <property type="entry name" value="C-N_Hydrolase"/>
</dbReference>
<dbReference type="FunFam" id="3.40.50.620:FF:000106">
    <property type="entry name" value="Glutamine-dependent NAD(+) synthetase"/>
    <property type="match status" value="1"/>
</dbReference>
<keyword evidence="4 7" id="KW-0547">Nucleotide-binding</keyword>
<comment type="similarity">
    <text evidence="9">Belongs to the NAD synthetase family.</text>
</comment>
<dbReference type="InterPro" id="IPR014729">
    <property type="entry name" value="Rossmann-like_a/b/a_fold"/>
</dbReference>
<dbReference type="EC" id="6.3.5.1" evidence="7 8"/>
<dbReference type="PANTHER" id="PTHR23090">
    <property type="entry name" value="NH 3 /GLUTAMINE-DEPENDENT NAD + SYNTHETASE"/>
    <property type="match status" value="1"/>
</dbReference>
<feature type="binding site" evidence="7">
    <location>
        <position position="403"/>
    </location>
    <ligand>
        <name>deamido-NAD(+)</name>
        <dbReference type="ChEBI" id="CHEBI:58437"/>
        <note>ligand shared between two neighboring subunits</note>
    </ligand>
</feature>
<dbReference type="NCBIfam" id="TIGR00552">
    <property type="entry name" value="nadE"/>
    <property type="match status" value="1"/>
</dbReference>
<dbReference type="UniPathway" id="UPA00253">
    <property type="reaction ID" value="UER00334"/>
</dbReference>
<dbReference type="PROSITE" id="PS50263">
    <property type="entry name" value="CN_HYDROLASE"/>
    <property type="match status" value="1"/>
</dbReference>
<reference evidence="11 12" key="1">
    <citation type="submission" date="2019-12" db="EMBL/GenBank/DDBJ databases">
        <authorList>
            <person name="Zhao J."/>
        </authorList>
    </citation>
    <scope>NUCLEOTIDE SEQUENCE [LARGE SCALE GENOMIC DNA]</scope>
    <source>
        <strain evidence="11 12">S-15</strain>
    </source>
</reference>
<gene>
    <name evidence="7" type="primary">nadE</name>
    <name evidence="11" type="ORF">GQN54_00740</name>
</gene>
<dbReference type="GO" id="GO:0004359">
    <property type="term" value="F:glutaminase activity"/>
    <property type="evidence" value="ECO:0007669"/>
    <property type="project" value="InterPro"/>
</dbReference>
<dbReference type="GO" id="GO:0005737">
    <property type="term" value="C:cytoplasm"/>
    <property type="evidence" value="ECO:0007669"/>
    <property type="project" value="InterPro"/>
</dbReference>
<evidence type="ECO:0000256" key="1">
    <source>
        <dbReference type="ARBA" id="ARBA00005188"/>
    </source>
</evidence>
<feature type="binding site" evidence="7">
    <location>
        <position position="398"/>
    </location>
    <ligand>
        <name>ATP</name>
        <dbReference type="ChEBI" id="CHEBI:30616"/>
    </ligand>
</feature>
<dbReference type="RefSeq" id="WP_160630978.1">
    <property type="nucleotide sequence ID" value="NZ_WWNE01000003.1"/>
</dbReference>
<dbReference type="InterPro" id="IPR036526">
    <property type="entry name" value="C-N_Hydrolase_sf"/>
</dbReference>
<comment type="catalytic activity">
    <reaction evidence="7 8">
        <text>deamido-NAD(+) + L-glutamine + ATP + H2O = L-glutamate + AMP + diphosphate + NAD(+) + H(+)</text>
        <dbReference type="Rhea" id="RHEA:24384"/>
        <dbReference type="ChEBI" id="CHEBI:15377"/>
        <dbReference type="ChEBI" id="CHEBI:15378"/>
        <dbReference type="ChEBI" id="CHEBI:29985"/>
        <dbReference type="ChEBI" id="CHEBI:30616"/>
        <dbReference type="ChEBI" id="CHEBI:33019"/>
        <dbReference type="ChEBI" id="CHEBI:57540"/>
        <dbReference type="ChEBI" id="CHEBI:58359"/>
        <dbReference type="ChEBI" id="CHEBI:58437"/>
        <dbReference type="ChEBI" id="CHEBI:456215"/>
        <dbReference type="EC" id="6.3.5.1"/>
    </reaction>
</comment>
<comment type="pathway">
    <text evidence="1 7 8">Cofactor biosynthesis; NAD(+) biosynthesis; NAD(+) from deamido-NAD(+) (L-Gln route): step 1/1.</text>
</comment>
<dbReference type="HAMAP" id="MF_02090">
    <property type="entry name" value="NadE_glutamine_dep"/>
    <property type="match status" value="1"/>
</dbReference>
<feature type="binding site" evidence="7">
    <location>
        <position position="513"/>
    </location>
    <ligand>
        <name>deamido-NAD(+)</name>
        <dbReference type="ChEBI" id="CHEBI:58437"/>
        <note>ligand shared between two neighboring subunits</note>
    </ligand>
</feature>
<feature type="active site" description="Proton acceptor; for glutaminase activity" evidence="7">
    <location>
        <position position="41"/>
    </location>
</feature>
<sequence>MKIALAQLNYHIGNFEANTQKIIEAIQSAKKDQVDLIVFAELAICGYPPKDLLEFDDFIDTSKESILRIAEHCKDIAAIVGAPSRSILERGKPLHNSAYFLAEGVIQSIHHKALLPTYDVFDENRYFQAGKSFQLVTYKNETFAITICEDLWNIDGDMKYDLSPTEQLDLKKADFIINIAASPFSVTQREKREQVLNWNANKYQLPIYYVNHIGAQTELIFDGGSRAILPNNQSLGEMSYFSEETRFFDSQKNAIEKARSPLSKMERIHQALILGIRDYFKKSNFSKAVIGLSGGIDSAVTLAIAAEALGSENVMSILMPSEFSSEHSINDAIALCENLGSPYEIIPIKSIFNAFQHELANPFLGKKEDVTEENLQARIRGTLLMAYSNKFGNILLNTSNKSEMAVGYGTLYGDMCGGLSVIGDVYKTEVFELARYINRDQEIIPINTIIKPPSAELRPDQKDTDSLPEYELLDQILRHYLEGTKGTNHIIELGFDPEITKKIIRLVNLNEYKRFQAPPILRISSKAFGMGRLMPLVGKYTS</sequence>
<keyword evidence="3 7" id="KW-0436">Ligase</keyword>
<evidence type="ECO:0000256" key="4">
    <source>
        <dbReference type="ARBA" id="ARBA00022741"/>
    </source>
</evidence>
<proteinExistence type="inferred from homology"/>
<dbReference type="Proteomes" id="UP000470771">
    <property type="component" value="Unassembled WGS sequence"/>
</dbReference>
<comment type="similarity">
    <text evidence="2 7 8">In the C-terminal section; belongs to the NAD synthetase family.</text>
</comment>
<dbReference type="PIRSF" id="PIRSF006630">
    <property type="entry name" value="NADS_GAT"/>
    <property type="match status" value="1"/>
</dbReference>
<dbReference type="NCBIfam" id="NF010588">
    <property type="entry name" value="PRK13981.1"/>
    <property type="match status" value="1"/>
</dbReference>
<feature type="binding site" evidence="7">
    <location>
        <position position="118"/>
    </location>
    <ligand>
        <name>L-glutamine</name>
        <dbReference type="ChEBI" id="CHEBI:58359"/>
    </ligand>
</feature>
<keyword evidence="5 7" id="KW-0067">ATP-binding</keyword>
<feature type="active site" description="For glutaminase activity" evidence="7">
    <location>
        <position position="112"/>
    </location>
</feature>
<dbReference type="CDD" id="cd00553">
    <property type="entry name" value="NAD_synthase"/>
    <property type="match status" value="1"/>
</dbReference>
<dbReference type="SUPFAM" id="SSF52402">
    <property type="entry name" value="Adenine nucleotide alpha hydrolases-like"/>
    <property type="match status" value="1"/>
</dbReference>
<dbReference type="GO" id="GO:0003952">
    <property type="term" value="F:NAD+ synthase (glutamine-hydrolyzing) activity"/>
    <property type="evidence" value="ECO:0007669"/>
    <property type="project" value="UniProtKB-UniRule"/>
</dbReference>
<dbReference type="EMBL" id="WWNE01000003">
    <property type="protein sequence ID" value="NBG64622.1"/>
    <property type="molecule type" value="Genomic_DNA"/>
</dbReference>
<comment type="caution">
    <text evidence="11">The sequence shown here is derived from an EMBL/GenBank/DDBJ whole genome shotgun (WGS) entry which is preliminary data.</text>
</comment>
<dbReference type="GO" id="GO:0009435">
    <property type="term" value="P:NAD+ biosynthetic process"/>
    <property type="evidence" value="ECO:0007669"/>
    <property type="project" value="UniProtKB-UniRule"/>
</dbReference>
<dbReference type="SUPFAM" id="SSF56317">
    <property type="entry name" value="Carbon-nitrogen hydrolase"/>
    <property type="match status" value="1"/>
</dbReference>
<dbReference type="Gene3D" id="3.40.50.620">
    <property type="entry name" value="HUPs"/>
    <property type="match status" value="1"/>
</dbReference>
<evidence type="ECO:0000256" key="2">
    <source>
        <dbReference type="ARBA" id="ARBA00007145"/>
    </source>
</evidence>
<dbReference type="InterPro" id="IPR014445">
    <property type="entry name" value="Gln-dep_NAD_synthase"/>
</dbReference>
<evidence type="ECO:0000256" key="8">
    <source>
        <dbReference type="PIRNR" id="PIRNR006630"/>
    </source>
</evidence>
<comment type="function">
    <text evidence="7">Catalyzes the ATP-dependent amidation of deamido-NAD to form NAD. Uses L-glutamine as a nitrogen source.</text>
</comment>
<dbReference type="Pfam" id="PF00795">
    <property type="entry name" value="CN_hydrolase"/>
    <property type="match status" value="1"/>
</dbReference>
<dbReference type="AlphaFoldDB" id="A0A6N9NFR1"/>
<evidence type="ECO:0000313" key="12">
    <source>
        <dbReference type="Proteomes" id="UP000470771"/>
    </source>
</evidence>
<keyword evidence="6 7" id="KW-0520">NAD</keyword>
<dbReference type="Pfam" id="PF02540">
    <property type="entry name" value="NAD_synthase"/>
    <property type="match status" value="1"/>
</dbReference>
<evidence type="ECO:0000256" key="6">
    <source>
        <dbReference type="ARBA" id="ARBA00023027"/>
    </source>
</evidence>
<feature type="binding site" evidence="7">
    <location>
        <position position="182"/>
    </location>
    <ligand>
        <name>L-glutamine</name>
        <dbReference type="ChEBI" id="CHEBI:58359"/>
    </ligand>
</feature>
<dbReference type="InterPro" id="IPR003694">
    <property type="entry name" value="NAD_synthase"/>
</dbReference>
<evidence type="ECO:0000256" key="9">
    <source>
        <dbReference type="RuleBase" id="RU003811"/>
    </source>
</evidence>
<dbReference type="Gene3D" id="3.60.110.10">
    <property type="entry name" value="Carbon-nitrogen hydrolase"/>
    <property type="match status" value="1"/>
</dbReference>
<accession>A0A6N9NFR1</accession>
<evidence type="ECO:0000256" key="3">
    <source>
        <dbReference type="ARBA" id="ARBA00022598"/>
    </source>
</evidence>
<dbReference type="GO" id="GO:0008795">
    <property type="term" value="F:NAD+ synthase activity"/>
    <property type="evidence" value="ECO:0007669"/>
    <property type="project" value="UniProtKB-UniRule"/>
</dbReference>
<evidence type="ECO:0000256" key="5">
    <source>
        <dbReference type="ARBA" id="ARBA00022840"/>
    </source>
</evidence>
<name>A0A6N9NFR1_9FLAO</name>
<evidence type="ECO:0000256" key="7">
    <source>
        <dbReference type="HAMAP-Rule" id="MF_02090"/>
    </source>
</evidence>
<comment type="caution">
    <text evidence="7">Lacks conserved residue(s) required for the propagation of feature annotation.</text>
</comment>
<dbReference type="InterPro" id="IPR022310">
    <property type="entry name" value="NAD/GMP_synthase"/>
</dbReference>
<organism evidence="11 12">
    <name type="scientific">Acidiluteibacter ferrifornacis</name>
    <dbReference type="NCBI Taxonomy" id="2692424"/>
    <lineage>
        <taxon>Bacteria</taxon>
        <taxon>Pseudomonadati</taxon>
        <taxon>Bacteroidota</taxon>
        <taxon>Flavobacteriia</taxon>
        <taxon>Flavobacteriales</taxon>
        <taxon>Cryomorphaceae</taxon>
        <taxon>Acidiluteibacter</taxon>
    </lineage>
</organism>